<evidence type="ECO:0000256" key="1">
    <source>
        <dbReference type="ARBA" id="ARBA00022512"/>
    </source>
</evidence>
<proteinExistence type="predicted"/>
<dbReference type="Pfam" id="PF17802">
    <property type="entry name" value="SpaA"/>
    <property type="match status" value="1"/>
</dbReference>
<dbReference type="InterPro" id="IPR041033">
    <property type="entry name" value="SpaA_PFL_dom_1"/>
</dbReference>
<dbReference type="InterPro" id="IPR013783">
    <property type="entry name" value="Ig-like_fold"/>
</dbReference>
<accession>A0A9D0ZUN0</accession>
<comment type="caution">
    <text evidence="7">The sequence shown here is derived from an EMBL/GenBank/DDBJ whole genome shotgun (WGS) entry which is preliminary data.</text>
</comment>
<evidence type="ECO:0000256" key="3">
    <source>
        <dbReference type="ARBA" id="ARBA00022729"/>
    </source>
</evidence>
<gene>
    <name evidence="7" type="ORF">IAB26_04590</name>
</gene>
<dbReference type="Gene3D" id="2.60.40.10">
    <property type="entry name" value="Immunoglobulins"/>
    <property type="match status" value="1"/>
</dbReference>
<dbReference type="Pfam" id="PF00746">
    <property type="entry name" value="Gram_pos_anchor"/>
    <property type="match status" value="1"/>
</dbReference>
<dbReference type="NCBIfam" id="TIGR04226">
    <property type="entry name" value="RrgB_K2N_iso_D2"/>
    <property type="match status" value="1"/>
</dbReference>
<reference evidence="7" key="1">
    <citation type="submission" date="2020-10" db="EMBL/GenBank/DDBJ databases">
        <authorList>
            <person name="Gilroy R."/>
        </authorList>
    </citation>
    <scope>NUCLEOTIDE SEQUENCE</scope>
    <source>
        <strain evidence="7">ChiSjej3B21-11622</strain>
    </source>
</reference>
<keyword evidence="2" id="KW-0964">Secreted</keyword>
<keyword evidence="5" id="KW-0812">Transmembrane</keyword>
<evidence type="ECO:0000256" key="2">
    <source>
        <dbReference type="ARBA" id="ARBA00022525"/>
    </source>
</evidence>
<keyword evidence="5" id="KW-0472">Membrane</keyword>
<feature type="domain" description="Gram-positive cocci surface proteins LPxTG" evidence="6">
    <location>
        <begin position="347"/>
        <end position="383"/>
    </location>
</feature>
<sequence length="383" mass="41700">MIQGFETNYVYSPMAVFVGMDMTTGTPNGVVAPAAVNAKKQPTWTEKEVDDPNKITEIGRTLTYTVTSTVPYFADTEQAKSYWVSDVILKGAEYVLNEGKLEVTVRIGNGTEYEKTHKVEVKKYTGTEADYVGKDSFALDLTTELNVANNTYANQTITVSYKAKVTDVLLHNDAMFGKGEHKADFGKDFEKLVTAKVTFVKTGENNVKLNDAVFVLTNGKEGEDLRYASFTTEEGAPTAYKFTKWLTEADAKAGDEFNDSVKLTTGGTDTEGAALGTFTVSGLDYDEDNDQYEFVEIQAPDGYSINKENSKIKWTAMTDENGDGIPDNLDVELTGDATMADTKLSELPSTGGIGTTIFTIGGCAIMIAAAALFFAGRRREKSN</sequence>
<name>A0A9D0ZUN0_9FIRM</name>
<evidence type="ECO:0000256" key="5">
    <source>
        <dbReference type="SAM" id="Phobius"/>
    </source>
</evidence>
<reference evidence="7" key="2">
    <citation type="journal article" date="2021" name="PeerJ">
        <title>Extensive microbial diversity within the chicken gut microbiome revealed by metagenomics and culture.</title>
        <authorList>
            <person name="Gilroy R."/>
            <person name="Ravi A."/>
            <person name="Getino M."/>
            <person name="Pursley I."/>
            <person name="Horton D.L."/>
            <person name="Alikhan N.F."/>
            <person name="Baker D."/>
            <person name="Gharbi K."/>
            <person name="Hall N."/>
            <person name="Watson M."/>
            <person name="Adriaenssens E.M."/>
            <person name="Foster-Nyarko E."/>
            <person name="Jarju S."/>
            <person name="Secka A."/>
            <person name="Antonio M."/>
            <person name="Oren A."/>
            <person name="Chaudhuri R.R."/>
            <person name="La Ragione R."/>
            <person name="Hildebrand F."/>
            <person name="Pallen M.J."/>
        </authorList>
    </citation>
    <scope>NUCLEOTIDE SEQUENCE</scope>
    <source>
        <strain evidence="7">ChiSjej3B21-11622</strain>
    </source>
</reference>
<evidence type="ECO:0000313" key="7">
    <source>
        <dbReference type="EMBL" id="HIQ95821.1"/>
    </source>
</evidence>
<feature type="transmembrane region" description="Helical" evidence="5">
    <location>
        <begin position="353"/>
        <end position="375"/>
    </location>
</feature>
<evidence type="ECO:0000259" key="6">
    <source>
        <dbReference type="PROSITE" id="PS50847"/>
    </source>
</evidence>
<evidence type="ECO:0000256" key="4">
    <source>
        <dbReference type="ARBA" id="ARBA00023088"/>
    </source>
</evidence>
<dbReference type="InterPro" id="IPR019931">
    <property type="entry name" value="LPXTG_anchor"/>
</dbReference>
<dbReference type="NCBIfam" id="TIGR01167">
    <property type="entry name" value="LPXTG_anchor"/>
    <property type="match status" value="1"/>
</dbReference>
<keyword evidence="4" id="KW-0572">Peptidoglycan-anchor</keyword>
<dbReference type="InterPro" id="IPR026466">
    <property type="entry name" value="Fim_isopep_form_D2_dom"/>
</dbReference>
<protein>
    <submittedName>
        <fullName evidence="7">Isopeptide-forming domain-containing fimbrial protein</fullName>
    </submittedName>
</protein>
<keyword evidence="1" id="KW-0134">Cell wall</keyword>
<evidence type="ECO:0000313" key="8">
    <source>
        <dbReference type="Proteomes" id="UP000886886"/>
    </source>
</evidence>
<dbReference type="Gene3D" id="2.60.40.740">
    <property type="match status" value="1"/>
</dbReference>
<dbReference type="Proteomes" id="UP000886886">
    <property type="component" value="Unassembled WGS sequence"/>
</dbReference>
<keyword evidence="3" id="KW-0732">Signal</keyword>
<organism evidence="7 8">
    <name type="scientific">Candidatus Limivivens merdigallinarum</name>
    <dbReference type="NCBI Taxonomy" id="2840859"/>
    <lineage>
        <taxon>Bacteria</taxon>
        <taxon>Bacillati</taxon>
        <taxon>Bacillota</taxon>
        <taxon>Clostridia</taxon>
        <taxon>Lachnospirales</taxon>
        <taxon>Lachnospiraceae</taxon>
        <taxon>Lachnospiraceae incertae sedis</taxon>
        <taxon>Candidatus Limivivens</taxon>
    </lineage>
</organism>
<dbReference type="EMBL" id="DVFT01000068">
    <property type="protein sequence ID" value="HIQ95821.1"/>
    <property type="molecule type" value="Genomic_DNA"/>
</dbReference>
<keyword evidence="5" id="KW-1133">Transmembrane helix</keyword>
<dbReference type="PROSITE" id="PS50847">
    <property type="entry name" value="GRAM_POS_ANCHORING"/>
    <property type="match status" value="1"/>
</dbReference>
<dbReference type="AlphaFoldDB" id="A0A9D0ZUN0"/>